<dbReference type="Pfam" id="PF00293">
    <property type="entry name" value="NUDIX"/>
    <property type="match status" value="1"/>
</dbReference>
<reference evidence="7 8" key="1">
    <citation type="submission" date="2019-07" db="EMBL/GenBank/DDBJ databases">
        <title>Complete genome of Crassaminicella thermophila SY095.</title>
        <authorList>
            <person name="Li X."/>
        </authorList>
    </citation>
    <scope>NUCLEOTIDE SEQUENCE [LARGE SCALE GENOMIC DNA]</scope>
    <source>
        <strain evidence="7 8">SY095</strain>
    </source>
</reference>
<dbReference type="KEGG" id="crs:FQB35_02870"/>
<dbReference type="InterPro" id="IPR015797">
    <property type="entry name" value="NUDIX_hydrolase-like_dom_sf"/>
</dbReference>
<comment type="cofactor">
    <cofactor evidence="1">
        <name>Mg(2+)</name>
        <dbReference type="ChEBI" id="CHEBI:18420"/>
    </cofactor>
</comment>
<dbReference type="InterPro" id="IPR020084">
    <property type="entry name" value="NUDIX_hydrolase_CS"/>
</dbReference>
<evidence type="ECO:0000256" key="1">
    <source>
        <dbReference type="ARBA" id="ARBA00001946"/>
    </source>
</evidence>
<dbReference type="SUPFAM" id="SSF55811">
    <property type="entry name" value="Nudix"/>
    <property type="match status" value="1"/>
</dbReference>
<keyword evidence="3" id="KW-0479">Metal-binding</keyword>
<dbReference type="PROSITE" id="PS00893">
    <property type="entry name" value="NUDIX_BOX"/>
    <property type="match status" value="1"/>
</dbReference>
<protein>
    <submittedName>
        <fullName evidence="7">NUDIX hydrolase</fullName>
    </submittedName>
</protein>
<accession>A0A5C0SEJ5</accession>
<dbReference type="InterPro" id="IPR000086">
    <property type="entry name" value="NUDIX_hydrolase_dom"/>
</dbReference>
<evidence type="ECO:0000313" key="8">
    <source>
        <dbReference type="Proteomes" id="UP000324646"/>
    </source>
</evidence>
<evidence type="ECO:0000256" key="3">
    <source>
        <dbReference type="ARBA" id="ARBA00022723"/>
    </source>
</evidence>
<evidence type="ECO:0000313" key="7">
    <source>
        <dbReference type="EMBL" id="QEK11399.1"/>
    </source>
</evidence>
<sequence length="134" mass="15175">MKIFDRCCAIAVIQNKKILLGERTDGQGWSMAGGKLEEGEDYETAAKRELNEEFDIFATTLNCLGAVTSEVYIKGKKSIVRPTVFLCKDYTGIPKPYLPEMKELRWIGLNELSSVELFKPTKEIIDLYGDVLFK</sequence>
<gene>
    <name evidence="7" type="ORF">FQB35_02870</name>
</gene>
<evidence type="ECO:0000256" key="5">
    <source>
        <dbReference type="ARBA" id="ARBA00022842"/>
    </source>
</evidence>
<dbReference type="OrthoDB" id="9787476at2"/>
<dbReference type="GO" id="GO:0016818">
    <property type="term" value="F:hydrolase activity, acting on acid anhydrides, in phosphorus-containing anhydrides"/>
    <property type="evidence" value="ECO:0007669"/>
    <property type="project" value="TreeGrafter"/>
</dbReference>
<dbReference type="PROSITE" id="PS51462">
    <property type="entry name" value="NUDIX"/>
    <property type="match status" value="1"/>
</dbReference>
<evidence type="ECO:0000256" key="4">
    <source>
        <dbReference type="ARBA" id="ARBA00022801"/>
    </source>
</evidence>
<feature type="domain" description="Nudix hydrolase" evidence="6">
    <location>
        <begin position="3"/>
        <end position="133"/>
    </location>
</feature>
<organism evidence="7 8">
    <name type="scientific">Crassaminicella thermophila</name>
    <dbReference type="NCBI Taxonomy" id="2599308"/>
    <lineage>
        <taxon>Bacteria</taxon>
        <taxon>Bacillati</taxon>
        <taxon>Bacillota</taxon>
        <taxon>Clostridia</taxon>
        <taxon>Eubacteriales</taxon>
        <taxon>Clostridiaceae</taxon>
        <taxon>Crassaminicella</taxon>
    </lineage>
</organism>
<keyword evidence="8" id="KW-1185">Reference proteome</keyword>
<keyword evidence="5" id="KW-0460">Magnesium</keyword>
<dbReference type="GO" id="GO:0046872">
    <property type="term" value="F:metal ion binding"/>
    <property type="evidence" value="ECO:0007669"/>
    <property type="project" value="UniProtKB-KW"/>
</dbReference>
<proteinExistence type="inferred from homology"/>
<dbReference type="RefSeq" id="WP_148808507.1">
    <property type="nucleotide sequence ID" value="NZ_CP042243.1"/>
</dbReference>
<dbReference type="Proteomes" id="UP000324646">
    <property type="component" value="Chromosome"/>
</dbReference>
<keyword evidence="4 7" id="KW-0378">Hydrolase</keyword>
<comment type="similarity">
    <text evidence="2">Belongs to the Nudix hydrolase family.</text>
</comment>
<dbReference type="PANTHER" id="PTHR43758:SF8">
    <property type="entry name" value="8-OXO-DGTP DIPHOSPHATASE YTKD-RELATED"/>
    <property type="match status" value="1"/>
</dbReference>
<evidence type="ECO:0000259" key="6">
    <source>
        <dbReference type="PROSITE" id="PS51462"/>
    </source>
</evidence>
<dbReference type="EMBL" id="CP042243">
    <property type="protein sequence ID" value="QEK11399.1"/>
    <property type="molecule type" value="Genomic_DNA"/>
</dbReference>
<dbReference type="AlphaFoldDB" id="A0A5C0SEJ5"/>
<dbReference type="PANTHER" id="PTHR43758">
    <property type="entry name" value="7,8-DIHYDRO-8-OXOGUANINE TRIPHOSPHATASE"/>
    <property type="match status" value="1"/>
</dbReference>
<evidence type="ECO:0000256" key="2">
    <source>
        <dbReference type="ARBA" id="ARBA00005582"/>
    </source>
</evidence>
<name>A0A5C0SEJ5_CRATE</name>
<dbReference type="Gene3D" id="3.90.79.10">
    <property type="entry name" value="Nucleoside Triphosphate Pyrophosphohydrolase"/>
    <property type="match status" value="1"/>
</dbReference>